<sequence>MEPYYLSELSYDEVNKYRKRDYRPLTWYKVIIKEYSSDYTTTPFYDVLNMSDKSQNPQSNDVSEVMDVQLLSLSALANSEVPIHLKFLKRDKQNLLILKINPVKYFFYISLLEWNEKQQEYKKVKKARVTENNMASLNDPSIIDLLQRIYIGFGGNLGFLIMPPYRKKDLV</sequence>
<proteinExistence type="predicted"/>
<dbReference type="AlphaFoldDB" id="A0AAW5DX12"/>
<protein>
    <submittedName>
        <fullName evidence="1">Uncharacterized protein</fullName>
    </submittedName>
</protein>
<keyword evidence="2" id="KW-1185">Reference proteome</keyword>
<accession>A0AAW5DX12</accession>
<evidence type="ECO:0000313" key="1">
    <source>
        <dbReference type="EMBL" id="MCH1625185.1"/>
    </source>
</evidence>
<comment type="caution">
    <text evidence="1">The sequence shown here is derived from an EMBL/GenBank/DDBJ whole genome shotgun (WGS) entry which is preliminary data.</text>
</comment>
<dbReference type="EMBL" id="JAKTTI010000008">
    <property type="protein sequence ID" value="MCH1625185.1"/>
    <property type="molecule type" value="Genomic_DNA"/>
</dbReference>
<gene>
    <name evidence="1" type="ORF">MJG50_07585</name>
</gene>
<evidence type="ECO:0000313" key="2">
    <source>
        <dbReference type="Proteomes" id="UP001431131"/>
    </source>
</evidence>
<organism evidence="1 2">
    <name type="scientific">Fredinandcohnia quinoae</name>
    <dbReference type="NCBI Taxonomy" id="2918902"/>
    <lineage>
        <taxon>Bacteria</taxon>
        <taxon>Bacillati</taxon>
        <taxon>Bacillota</taxon>
        <taxon>Bacilli</taxon>
        <taxon>Bacillales</taxon>
        <taxon>Bacillaceae</taxon>
        <taxon>Fredinandcohnia</taxon>
    </lineage>
</organism>
<dbReference type="RefSeq" id="WP_240254230.1">
    <property type="nucleotide sequence ID" value="NZ_JAKTTI010000008.1"/>
</dbReference>
<reference evidence="1" key="1">
    <citation type="submission" date="2022-02" db="EMBL/GenBank/DDBJ databases">
        <title>Fredinandcohnia quinoae sp. nov. isolated from Chenopodium quinoa seeds.</title>
        <authorList>
            <person name="Saati-Santamaria Z."/>
            <person name="Flores-Felix J.D."/>
            <person name="Igual J.M."/>
            <person name="Velazquez E."/>
            <person name="Garcia-Fraile P."/>
            <person name="Martinez-Molina E."/>
        </authorList>
    </citation>
    <scope>NUCLEOTIDE SEQUENCE</scope>
    <source>
        <strain evidence="1">SECRCQ15</strain>
    </source>
</reference>
<name>A0AAW5DX12_9BACI</name>
<dbReference type="Proteomes" id="UP001431131">
    <property type="component" value="Unassembled WGS sequence"/>
</dbReference>